<dbReference type="PANTHER" id="PTHR22642:SF2">
    <property type="entry name" value="PROTEIN LONG AFTER FAR-RED 3"/>
    <property type="match status" value="1"/>
</dbReference>
<dbReference type="GO" id="GO:0016810">
    <property type="term" value="F:hydrolase activity, acting on carbon-nitrogen (but not peptide) bonds"/>
    <property type="evidence" value="ECO:0007669"/>
    <property type="project" value="InterPro"/>
</dbReference>
<feature type="domain" description="Amidohydrolase 3" evidence="1">
    <location>
        <begin position="54"/>
        <end position="515"/>
    </location>
</feature>
<dbReference type="SUPFAM" id="SSF51556">
    <property type="entry name" value="Metallo-dependent hydrolases"/>
    <property type="match status" value="1"/>
</dbReference>
<dbReference type="Gene3D" id="3.10.310.70">
    <property type="match status" value="1"/>
</dbReference>
<dbReference type="Gene3D" id="3.20.20.140">
    <property type="entry name" value="Metal-dependent hydrolases"/>
    <property type="match status" value="1"/>
</dbReference>
<evidence type="ECO:0000259" key="1">
    <source>
        <dbReference type="Pfam" id="PF07969"/>
    </source>
</evidence>
<dbReference type="InterPro" id="IPR032466">
    <property type="entry name" value="Metal_Hydrolase"/>
</dbReference>
<dbReference type="EMBL" id="PGET01000001">
    <property type="protein sequence ID" value="PJJ29280.1"/>
    <property type="molecule type" value="Genomic_DNA"/>
</dbReference>
<comment type="caution">
    <text evidence="2">The sequence shown here is derived from an EMBL/GenBank/DDBJ whole genome shotgun (WGS) entry which is preliminary data.</text>
</comment>
<accession>A0A2M8Z777</accession>
<dbReference type="Proteomes" id="UP000231092">
    <property type="component" value="Unassembled WGS sequence"/>
</dbReference>
<evidence type="ECO:0000313" key="3">
    <source>
        <dbReference type="Proteomes" id="UP000231092"/>
    </source>
</evidence>
<protein>
    <recommendedName>
        <fullName evidence="1">Amidohydrolase 3 domain-containing protein</fullName>
    </recommendedName>
</protein>
<dbReference type="RefSeq" id="WP_100305685.1">
    <property type="nucleotide sequence ID" value="NZ_PGET01000001.1"/>
</dbReference>
<evidence type="ECO:0000313" key="2">
    <source>
        <dbReference type="EMBL" id="PJJ29280.1"/>
    </source>
</evidence>
<dbReference type="PANTHER" id="PTHR22642">
    <property type="entry name" value="IMIDAZOLONEPROPIONASE"/>
    <property type="match status" value="1"/>
</dbReference>
<sequence length="529" mass="60127">MTNTTADFLLFSDNIFTGLTDELIKGYVAIGGNQILKVSTNNDYQTLVGEKTKLLDLKEQLVAPGFIDVHTFFTGYAIFHIGMDMTDAETTEECMKRLKIYAGQKGVKDTLFGHGWKPEGFPAEEVERHLNEAYPDRSVIIFAADRSTCLMNEHARNTYGFTPEKCYPEAYHKIMREYLNDRDFIHREFSDYMKLMNSRGVTTVKEMGFDDYYGFDHFLKEEEENKELTMRIFFMSQPVGEQINIEHGIRMREKFTGDFVRFSGYNRMTDGTVASHKGDLLEPYEGQDYCCGIDIDYELIEKEVHLADEHGFRYSLHAQGDGAVHKVMEIFGKCKKENGKLVNRHAVTDLEFSNPADLEEMGNIGVTGEIYFQIMSLDPGEAVKESIGKTIGMKRGKYYWNRRKMLDSGAVLSGATDLPLMITNIPEAIYHGCGGYFPEGGEPFNKQNTITVSEMLKAWTYGGAVNLSMEEKLGTLEEGKLADIAVLERNVFKVPMEEMRDVKVSLTMVNGEVVYENNGGTEHERKKEI</sequence>
<dbReference type="InterPro" id="IPR013108">
    <property type="entry name" value="Amidohydro_3"/>
</dbReference>
<gene>
    <name evidence="2" type="ORF">H171_2821</name>
</gene>
<dbReference type="AlphaFoldDB" id="A0A2M8Z777"/>
<proteinExistence type="predicted"/>
<dbReference type="OrthoDB" id="9767366at2"/>
<dbReference type="InterPro" id="IPR011059">
    <property type="entry name" value="Metal-dep_hydrolase_composite"/>
</dbReference>
<name>A0A2M8Z777_9FIRM</name>
<dbReference type="Gene3D" id="2.30.40.10">
    <property type="entry name" value="Urease, subunit C, domain 1"/>
    <property type="match status" value="1"/>
</dbReference>
<organism evidence="2 3">
    <name type="scientific">[Clostridium] celerecrescens 18A</name>
    <dbReference type="NCBI Taxonomy" id="1286362"/>
    <lineage>
        <taxon>Bacteria</taxon>
        <taxon>Bacillati</taxon>
        <taxon>Bacillota</taxon>
        <taxon>Clostridia</taxon>
        <taxon>Lachnospirales</taxon>
        <taxon>Lachnospiraceae</taxon>
        <taxon>Lacrimispora</taxon>
    </lineage>
</organism>
<dbReference type="SUPFAM" id="SSF51338">
    <property type="entry name" value="Composite domain of metallo-dependent hydrolases"/>
    <property type="match status" value="1"/>
</dbReference>
<reference evidence="2 3" key="1">
    <citation type="submission" date="2017-11" db="EMBL/GenBank/DDBJ databases">
        <title>Understudied soil microbes with underappreciated capabilities: Untangling the Clostridium saccharolyticum group.</title>
        <authorList>
            <person name="Leschine S."/>
        </authorList>
    </citation>
    <scope>NUCLEOTIDE SEQUENCE [LARGE SCALE GENOMIC DNA]</scope>
    <source>
        <strain evidence="2 3">18A</strain>
    </source>
</reference>
<dbReference type="Pfam" id="PF07969">
    <property type="entry name" value="Amidohydro_3"/>
    <property type="match status" value="1"/>
</dbReference>